<name>A0A2M8KTN9_9BACT</name>
<sequence>MSQAKHRKLLVFVVIVIASIFSFFIPQSSLQKAKVIRVIDGDTVELSNHKHVRYIGMNTPEMNFKSGAPECY</sequence>
<dbReference type="AlphaFoldDB" id="A0A2M8KTN9"/>
<feature type="non-terminal residue" evidence="2">
    <location>
        <position position="72"/>
    </location>
</feature>
<keyword evidence="1" id="KW-1133">Transmembrane helix</keyword>
<keyword evidence="1" id="KW-0812">Transmembrane</keyword>
<dbReference type="EMBL" id="PFED01000021">
    <property type="protein sequence ID" value="PJE63261.1"/>
    <property type="molecule type" value="Genomic_DNA"/>
</dbReference>
<feature type="transmembrane region" description="Helical" evidence="1">
    <location>
        <begin position="9"/>
        <end position="26"/>
    </location>
</feature>
<accession>A0A2M8KTN9</accession>
<proteinExistence type="predicted"/>
<protein>
    <recommendedName>
        <fullName evidence="4">TNase-like domain-containing protein</fullName>
    </recommendedName>
</protein>
<dbReference type="SUPFAM" id="SSF50199">
    <property type="entry name" value="Staphylococcal nuclease"/>
    <property type="match status" value="1"/>
</dbReference>
<comment type="caution">
    <text evidence="2">The sequence shown here is derived from an EMBL/GenBank/DDBJ whole genome shotgun (WGS) entry which is preliminary data.</text>
</comment>
<evidence type="ECO:0000313" key="3">
    <source>
        <dbReference type="Proteomes" id="UP000229554"/>
    </source>
</evidence>
<keyword evidence="1" id="KW-0472">Membrane</keyword>
<reference evidence="3" key="1">
    <citation type="submission" date="2017-09" db="EMBL/GenBank/DDBJ databases">
        <title>Depth-based differentiation of microbial function through sediment-hosted aquifers and enrichment of novel symbionts in the deep terrestrial subsurface.</title>
        <authorList>
            <person name="Probst A.J."/>
            <person name="Ladd B."/>
            <person name="Jarett J.K."/>
            <person name="Geller-Mcgrath D.E."/>
            <person name="Sieber C.M.K."/>
            <person name="Emerson J.B."/>
            <person name="Anantharaman K."/>
            <person name="Thomas B.C."/>
            <person name="Malmstrom R."/>
            <person name="Stieglmeier M."/>
            <person name="Klingl A."/>
            <person name="Woyke T."/>
            <person name="Ryan C.M."/>
            <person name="Banfield J.F."/>
        </authorList>
    </citation>
    <scope>NUCLEOTIDE SEQUENCE [LARGE SCALE GENOMIC DNA]</scope>
</reference>
<evidence type="ECO:0000313" key="2">
    <source>
        <dbReference type="EMBL" id="PJE63261.1"/>
    </source>
</evidence>
<dbReference type="Gene3D" id="2.40.50.90">
    <property type="match status" value="1"/>
</dbReference>
<gene>
    <name evidence="2" type="ORF">COU88_00540</name>
</gene>
<evidence type="ECO:0008006" key="4">
    <source>
        <dbReference type="Google" id="ProtNLM"/>
    </source>
</evidence>
<dbReference type="Proteomes" id="UP000229554">
    <property type="component" value="Unassembled WGS sequence"/>
</dbReference>
<evidence type="ECO:0000256" key="1">
    <source>
        <dbReference type="SAM" id="Phobius"/>
    </source>
</evidence>
<organism evidence="2 3">
    <name type="scientific">Candidatus Roizmanbacteria bacterium CG10_big_fil_rev_8_21_14_0_10_39_6</name>
    <dbReference type="NCBI Taxonomy" id="1974853"/>
    <lineage>
        <taxon>Bacteria</taxon>
        <taxon>Candidatus Roizmaniibacteriota</taxon>
    </lineage>
</organism>
<dbReference type="InterPro" id="IPR035437">
    <property type="entry name" value="SNase_OB-fold_sf"/>
</dbReference>